<comment type="caution">
    <text evidence="1">The sequence shown here is derived from an EMBL/GenBank/DDBJ whole genome shotgun (WGS) entry which is preliminary data.</text>
</comment>
<gene>
    <name evidence="1" type="ORF">GCM10009733_016950</name>
</gene>
<evidence type="ECO:0000313" key="2">
    <source>
        <dbReference type="Proteomes" id="UP001500064"/>
    </source>
</evidence>
<accession>A0ABP4QY42</accession>
<sequence length="68" mass="7825">MPMGADGSTLDQAIAEMVEGLREYAEDWQDRLLDVPRHRENWGVVWLISLSDDDQLRAWRMGAVLDHS</sequence>
<evidence type="ECO:0000313" key="1">
    <source>
        <dbReference type="EMBL" id="GAA1621018.1"/>
    </source>
</evidence>
<name>A0ABP4QY42_9ACTN</name>
<proteinExistence type="predicted"/>
<reference evidence="2" key="1">
    <citation type="journal article" date="2019" name="Int. J. Syst. Evol. Microbiol.">
        <title>The Global Catalogue of Microorganisms (GCM) 10K type strain sequencing project: providing services to taxonomists for standard genome sequencing and annotation.</title>
        <authorList>
            <consortium name="The Broad Institute Genomics Platform"/>
            <consortium name="The Broad Institute Genome Sequencing Center for Infectious Disease"/>
            <person name="Wu L."/>
            <person name="Ma J."/>
        </authorList>
    </citation>
    <scope>NUCLEOTIDE SEQUENCE [LARGE SCALE GENOMIC DNA]</scope>
    <source>
        <strain evidence="2">JCM 13929</strain>
    </source>
</reference>
<protein>
    <submittedName>
        <fullName evidence="1">Uncharacterized protein</fullName>
    </submittedName>
</protein>
<organism evidence="1 2">
    <name type="scientific">Nonomuraea maheshkhaliensis</name>
    <dbReference type="NCBI Taxonomy" id="419590"/>
    <lineage>
        <taxon>Bacteria</taxon>
        <taxon>Bacillati</taxon>
        <taxon>Actinomycetota</taxon>
        <taxon>Actinomycetes</taxon>
        <taxon>Streptosporangiales</taxon>
        <taxon>Streptosporangiaceae</taxon>
        <taxon>Nonomuraea</taxon>
    </lineage>
</organism>
<keyword evidence="2" id="KW-1185">Reference proteome</keyword>
<dbReference type="RefSeq" id="WP_346102854.1">
    <property type="nucleotide sequence ID" value="NZ_BAAAMU010000008.1"/>
</dbReference>
<dbReference type="Proteomes" id="UP001500064">
    <property type="component" value="Unassembled WGS sequence"/>
</dbReference>
<dbReference type="EMBL" id="BAAAMU010000008">
    <property type="protein sequence ID" value="GAA1621018.1"/>
    <property type="molecule type" value="Genomic_DNA"/>
</dbReference>